<dbReference type="SUPFAM" id="SSF50475">
    <property type="entry name" value="FMN-binding split barrel"/>
    <property type="match status" value="1"/>
</dbReference>
<dbReference type="Proteomes" id="UP000216429">
    <property type="component" value="Unassembled WGS sequence"/>
</dbReference>
<evidence type="ECO:0000313" key="3">
    <source>
        <dbReference type="EMBL" id="OZI74621.1"/>
    </source>
</evidence>
<dbReference type="SMART" id="SM00903">
    <property type="entry name" value="Flavin_Reduct"/>
    <property type="match status" value="1"/>
</dbReference>
<dbReference type="PANTHER" id="PTHR30466:SF1">
    <property type="entry name" value="FMN REDUCTASE (NADH) RUTF"/>
    <property type="match status" value="1"/>
</dbReference>
<feature type="domain" description="Flavin reductase like" evidence="2">
    <location>
        <begin position="23"/>
        <end position="164"/>
    </location>
</feature>
<dbReference type="EMBL" id="NEVU01000002">
    <property type="protein sequence ID" value="OZI74621.1"/>
    <property type="molecule type" value="Genomic_DNA"/>
</dbReference>
<accession>A0A261VLJ8</accession>
<dbReference type="AlphaFoldDB" id="A0A261VLJ8"/>
<evidence type="ECO:0000313" key="4">
    <source>
        <dbReference type="Proteomes" id="UP000216429"/>
    </source>
</evidence>
<gene>
    <name evidence="3" type="ORF">CAL22_09190</name>
</gene>
<dbReference type="Gene3D" id="2.30.110.10">
    <property type="entry name" value="Electron Transport, Fmn-binding Protein, Chain A"/>
    <property type="match status" value="1"/>
</dbReference>
<dbReference type="OrthoDB" id="9792858at2"/>
<dbReference type="Pfam" id="PF01613">
    <property type="entry name" value="Flavin_Reduct"/>
    <property type="match status" value="1"/>
</dbReference>
<evidence type="ECO:0000259" key="2">
    <source>
        <dbReference type="SMART" id="SM00903"/>
    </source>
</evidence>
<comment type="caution">
    <text evidence="3">The sequence shown here is derived from an EMBL/GenBank/DDBJ whole genome shotgun (WGS) entry which is preliminary data.</text>
</comment>
<sequence length="169" mass="18554">MTNTELGPEALSIDERTQFRQAVSQFATGIAVVSVQAENTAEVHGMTINSFTSVSLDPPTVLISLKSGRTHGLIRNHLRFGVSVLHDEQVGLSALFSGKAPADSRPEFVVPNHSPVLRSALAWFECEVQQQVDIHDHTLFIARVTASGCVQGAPLLFFSSRYHRRQSWS</sequence>
<dbReference type="InterPro" id="IPR012349">
    <property type="entry name" value="Split_barrel_FMN-bd"/>
</dbReference>
<keyword evidence="1" id="KW-0560">Oxidoreductase</keyword>
<dbReference type="RefSeq" id="WP_094812436.1">
    <property type="nucleotide sequence ID" value="NZ_NEVU01000002.1"/>
</dbReference>
<organism evidence="3 4">
    <name type="scientific">Bordetella genomosp. 12</name>
    <dbReference type="NCBI Taxonomy" id="463035"/>
    <lineage>
        <taxon>Bacteria</taxon>
        <taxon>Pseudomonadati</taxon>
        <taxon>Pseudomonadota</taxon>
        <taxon>Betaproteobacteria</taxon>
        <taxon>Burkholderiales</taxon>
        <taxon>Alcaligenaceae</taxon>
        <taxon>Bordetella</taxon>
    </lineage>
</organism>
<dbReference type="InterPro" id="IPR050268">
    <property type="entry name" value="NADH-dep_flavin_reductase"/>
</dbReference>
<name>A0A261VLJ8_9BORD</name>
<dbReference type="GO" id="GO:0010181">
    <property type="term" value="F:FMN binding"/>
    <property type="evidence" value="ECO:0007669"/>
    <property type="project" value="InterPro"/>
</dbReference>
<dbReference type="NCBIfam" id="NF045733">
    <property type="entry name" value="StyMonoxStyB"/>
    <property type="match status" value="1"/>
</dbReference>
<dbReference type="InterPro" id="IPR054802">
    <property type="entry name" value="StyMonoxStyB"/>
</dbReference>
<protein>
    <recommendedName>
        <fullName evidence="2">Flavin reductase like domain-containing protein</fullName>
    </recommendedName>
</protein>
<proteinExistence type="predicted"/>
<dbReference type="GO" id="GO:0042602">
    <property type="term" value="F:riboflavin reductase (NADPH) activity"/>
    <property type="evidence" value="ECO:0007669"/>
    <property type="project" value="TreeGrafter"/>
</dbReference>
<reference evidence="4" key="1">
    <citation type="submission" date="2017-05" db="EMBL/GenBank/DDBJ databases">
        <title>Complete and WGS of Bordetella genogroups.</title>
        <authorList>
            <person name="Spilker T."/>
            <person name="Lipuma J."/>
        </authorList>
    </citation>
    <scope>NUCLEOTIDE SEQUENCE [LARGE SCALE GENOMIC DNA]</scope>
    <source>
        <strain evidence="4">AU6712</strain>
    </source>
</reference>
<dbReference type="InterPro" id="IPR002563">
    <property type="entry name" value="Flavin_Rdtase-like_dom"/>
</dbReference>
<dbReference type="PANTHER" id="PTHR30466">
    <property type="entry name" value="FLAVIN REDUCTASE"/>
    <property type="match status" value="1"/>
</dbReference>
<evidence type="ECO:0000256" key="1">
    <source>
        <dbReference type="ARBA" id="ARBA00023002"/>
    </source>
</evidence>
<keyword evidence="4" id="KW-1185">Reference proteome</keyword>